<accession>A0AAX4KL01</accession>
<feature type="compositionally biased region" description="Basic residues" evidence="1">
    <location>
        <begin position="825"/>
        <end position="834"/>
    </location>
</feature>
<feature type="compositionally biased region" description="Low complexity" evidence="1">
    <location>
        <begin position="704"/>
        <end position="735"/>
    </location>
</feature>
<feature type="compositionally biased region" description="Low complexity" evidence="1">
    <location>
        <begin position="340"/>
        <end position="351"/>
    </location>
</feature>
<dbReference type="Proteomes" id="UP001358614">
    <property type="component" value="Chromosome 1"/>
</dbReference>
<dbReference type="PANTHER" id="PTHR28051">
    <property type="entry name" value="PROTEIN MTL1-RELATED"/>
    <property type="match status" value="1"/>
</dbReference>
<dbReference type="GO" id="GO:0007039">
    <property type="term" value="P:protein catabolic process in the vacuole"/>
    <property type="evidence" value="ECO:0007669"/>
    <property type="project" value="TreeGrafter"/>
</dbReference>
<dbReference type="EMBL" id="CP144089">
    <property type="protein sequence ID" value="WWD07017.1"/>
    <property type="molecule type" value="Genomic_DNA"/>
</dbReference>
<feature type="compositionally biased region" description="Basic and acidic residues" evidence="1">
    <location>
        <begin position="546"/>
        <end position="566"/>
    </location>
</feature>
<feature type="domain" description="Nitrogen regulatory protein areA GATA-like" evidence="2">
    <location>
        <begin position="48"/>
        <end position="75"/>
    </location>
</feature>
<evidence type="ECO:0000313" key="4">
    <source>
        <dbReference type="Proteomes" id="UP001358614"/>
    </source>
</evidence>
<feature type="compositionally biased region" description="Polar residues" evidence="1">
    <location>
        <begin position="748"/>
        <end position="758"/>
    </location>
</feature>
<organism evidence="3 4">
    <name type="scientific">Kwoniella europaea PYCC6329</name>
    <dbReference type="NCBI Taxonomy" id="1423913"/>
    <lineage>
        <taxon>Eukaryota</taxon>
        <taxon>Fungi</taxon>
        <taxon>Dikarya</taxon>
        <taxon>Basidiomycota</taxon>
        <taxon>Agaricomycotina</taxon>
        <taxon>Tremellomycetes</taxon>
        <taxon>Tremellales</taxon>
        <taxon>Cryptococcaceae</taxon>
        <taxon>Kwoniella</taxon>
    </lineage>
</organism>
<feature type="region of interest" description="Disordered" evidence="1">
    <location>
        <begin position="808"/>
        <end position="834"/>
    </location>
</feature>
<dbReference type="AlphaFoldDB" id="A0AAX4KL01"/>
<name>A0AAX4KL01_9TREE</name>
<reference evidence="3 4" key="1">
    <citation type="submission" date="2024-01" db="EMBL/GenBank/DDBJ databases">
        <title>Comparative genomics of Cryptococcus and Kwoniella reveals pathogenesis evolution and contrasting modes of karyotype evolution via chromosome fusion or intercentromeric recombination.</title>
        <authorList>
            <person name="Coelho M.A."/>
            <person name="David-Palma M."/>
            <person name="Shea T."/>
            <person name="Bowers K."/>
            <person name="McGinley-Smith S."/>
            <person name="Mohammad A.W."/>
            <person name="Gnirke A."/>
            <person name="Yurkov A.M."/>
            <person name="Nowrousian M."/>
            <person name="Sun S."/>
            <person name="Cuomo C.A."/>
            <person name="Heitman J."/>
        </authorList>
    </citation>
    <scope>NUCLEOTIDE SEQUENCE [LARGE SCALE GENOMIC DNA]</scope>
    <source>
        <strain evidence="3 4">PYCC6329</strain>
    </source>
</reference>
<feature type="compositionally biased region" description="Low complexity" evidence="1">
    <location>
        <begin position="675"/>
        <end position="691"/>
    </location>
</feature>
<evidence type="ECO:0000259" key="2">
    <source>
        <dbReference type="Pfam" id="PF08550"/>
    </source>
</evidence>
<proteinExistence type="predicted"/>
<protein>
    <recommendedName>
        <fullName evidence="2">Nitrogen regulatory protein areA GATA-like domain-containing protein</fullName>
    </recommendedName>
</protein>
<feature type="compositionally biased region" description="Gly residues" evidence="1">
    <location>
        <begin position="812"/>
        <end position="824"/>
    </location>
</feature>
<dbReference type="Pfam" id="PF08550">
    <property type="entry name" value="GATA_AreA"/>
    <property type="match status" value="1"/>
</dbReference>
<dbReference type="RefSeq" id="XP_066084984.1">
    <property type="nucleotide sequence ID" value="XM_066228887.1"/>
</dbReference>
<feature type="compositionally biased region" description="Basic and acidic residues" evidence="1">
    <location>
        <begin position="196"/>
        <end position="206"/>
    </location>
</feature>
<feature type="compositionally biased region" description="Low complexity" evidence="1">
    <location>
        <begin position="282"/>
        <end position="306"/>
    </location>
</feature>
<evidence type="ECO:0000256" key="1">
    <source>
        <dbReference type="SAM" id="MobiDB-lite"/>
    </source>
</evidence>
<keyword evidence="4" id="KW-1185">Reference proteome</keyword>
<gene>
    <name evidence="3" type="ORF">V865_005114</name>
</gene>
<feature type="compositionally biased region" description="Basic and acidic residues" evidence="1">
    <location>
        <begin position="162"/>
        <end position="175"/>
    </location>
</feature>
<dbReference type="GO" id="GO:0005773">
    <property type="term" value="C:vacuole"/>
    <property type="evidence" value="ECO:0007669"/>
    <property type="project" value="GOC"/>
</dbReference>
<dbReference type="PANTHER" id="PTHR28051:SF1">
    <property type="entry name" value="PROTEIN MTL1-RELATED"/>
    <property type="match status" value="1"/>
</dbReference>
<dbReference type="InterPro" id="IPR013860">
    <property type="entry name" value="AreA_GATA"/>
</dbReference>
<evidence type="ECO:0000313" key="3">
    <source>
        <dbReference type="EMBL" id="WWD07017.1"/>
    </source>
</evidence>
<feature type="compositionally biased region" description="Polar residues" evidence="1">
    <location>
        <begin position="648"/>
        <end position="657"/>
    </location>
</feature>
<feature type="compositionally biased region" description="Low complexity" evidence="1">
    <location>
        <begin position="567"/>
        <end position="595"/>
    </location>
</feature>
<feature type="region of interest" description="Disordered" evidence="1">
    <location>
        <begin position="147"/>
        <end position="244"/>
    </location>
</feature>
<dbReference type="GeneID" id="91103915"/>
<dbReference type="GO" id="GO:0042149">
    <property type="term" value="P:cellular response to glucose starvation"/>
    <property type="evidence" value="ECO:0007669"/>
    <property type="project" value="TreeGrafter"/>
</dbReference>
<feature type="compositionally biased region" description="Polar residues" evidence="1">
    <location>
        <begin position="524"/>
        <end position="542"/>
    </location>
</feature>
<sequence>MAQIIPPITSLPIDSSAAPSVEDIQDRLPSICVDYLSHDWSEEDVWASWRNMTRHKHEIANGVRLENASWRTWQKQRNKLKTISPETLNWLKDSDVTWLYGPLHTANVEPVRPLRVATTDERLGIDRPNPNPPVTTKPILKHRTLSEMLTGPRPSSPILEATSRDEINSDSDLDRPMLLQSKSDTNVMRARTQPVTREKSPPRDFNLDVGTATALANNQDANNKGATINSPGSTTDGQNTAGGKKHISFNTFVEQVIALDEPREQQNNNLDSSDDEMLEMKPSSLSSSSRSSRPSLSRNSSSGSNSDHLTIAKIAPTVLKTLNLPGSSGAMIYAPPPEYQSPSLSHHSQQSFDFPSPQVDRGTGKWADHDEDEDEYGSVGFDYFGGPNLAGDDDRKSSAQAIPTHVGASPNKQAQAVPPTVNQPPPQPKWRQQQQQQQQQSQSPSVSVEPSSVSSNSSSSSSLNVMSPQPGKSILKVRSPQTQTAAIPEPSSPPTAYFNYTPSAATGIGGMRSSSGAGGPYDYSTPNIGPTGSPQTSPTASVNVGEEQRGRGRTPSRDRGINDRSTSRGTSTSSTGSFGSASSARSPTESSASGSQQVLPRKSGISASSPQLDKVQEGVSWEPPSASGSNEKDKSKDQANYVPDRSDTPTPHSSPQISLRPLKDTSPASLPHFNSTSSSSSKPTSTATSATVNMNMNDLPKADPPTIVSPTSTSKTSSSHNQPSSSSTTATHASTNAGKKATIAHVGTNAQPTLSHQPLSGPAGVGAGVGNDDDDGASIMGRAANIASTAKDLLGALWYGNEGGVNTRQQHGAGGGSGGGIGRAGGHRRGASLG</sequence>
<feature type="region of interest" description="Disordered" evidence="1">
    <location>
        <begin position="259"/>
        <end position="308"/>
    </location>
</feature>
<feature type="compositionally biased region" description="Low complexity" evidence="1">
    <location>
        <begin position="429"/>
        <end position="470"/>
    </location>
</feature>
<dbReference type="InterPro" id="IPR052292">
    <property type="entry name" value="Glucose_repression_reg"/>
</dbReference>
<feature type="region of interest" description="Disordered" evidence="1">
    <location>
        <begin position="333"/>
        <end position="770"/>
    </location>
</feature>
<feature type="compositionally biased region" description="Polar residues" evidence="1">
    <location>
        <begin position="214"/>
        <end position="241"/>
    </location>
</feature>
<dbReference type="KEGG" id="ker:91103915"/>